<evidence type="ECO:0000256" key="1">
    <source>
        <dbReference type="ARBA" id="ARBA00009981"/>
    </source>
</evidence>
<dbReference type="AlphaFoldDB" id="A0A1C5H190"/>
<dbReference type="Gene3D" id="3.40.1620.10">
    <property type="entry name" value="YefM-like domain"/>
    <property type="match status" value="1"/>
</dbReference>
<evidence type="ECO:0000313" key="3">
    <source>
        <dbReference type="EMBL" id="SCG39816.1"/>
    </source>
</evidence>
<dbReference type="NCBIfam" id="TIGR01552">
    <property type="entry name" value="phd_fam"/>
    <property type="match status" value="1"/>
</dbReference>
<sequence length="85" mass="9154">MMSAEAAHYNMHEAKTHLSRIIERVERGEEIIIDRAGTPVAKVVPLVRRANRTAVGSLAGQLDLSGDWDSPQTNAEIAADFGIGA</sequence>
<dbReference type="Pfam" id="PF02604">
    <property type="entry name" value="PhdYeFM_antitox"/>
    <property type="match status" value="1"/>
</dbReference>
<keyword evidence="4" id="KW-1185">Reference proteome</keyword>
<comment type="function">
    <text evidence="2">Antitoxin component of a type II toxin-antitoxin (TA) system.</text>
</comment>
<comment type="similarity">
    <text evidence="1 2">Belongs to the phD/YefM antitoxin family.</text>
</comment>
<evidence type="ECO:0000256" key="2">
    <source>
        <dbReference type="RuleBase" id="RU362080"/>
    </source>
</evidence>
<dbReference type="Proteomes" id="UP000199408">
    <property type="component" value="Unassembled WGS sequence"/>
</dbReference>
<protein>
    <recommendedName>
        <fullName evidence="2">Antitoxin</fullName>
    </recommendedName>
</protein>
<dbReference type="InterPro" id="IPR036165">
    <property type="entry name" value="YefM-like_sf"/>
</dbReference>
<gene>
    <name evidence="3" type="ORF">GA0070560_102462</name>
</gene>
<dbReference type="STRING" id="47864.GA0070560_102462"/>
<accession>A0A1C5H190</accession>
<dbReference type="SUPFAM" id="SSF143120">
    <property type="entry name" value="YefM-like"/>
    <property type="match status" value="1"/>
</dbReference>
<name>A0A1C5H190_9ACTN</name>
<reference evidence="4" key="1">
    <citation type="submission" date="2016-06" db="EMBL/GenBank/DDBJ databases">
        <authorList>
            <person name="Varghese N."/>
        </authorList>
    </citation>
    <scope>NUCLEOTIDE SEQUENCE [LARGE SCALE GENOMIC DNA]</scope>
    <source>
        <strain evidence="4">DSM 43171</strain>
    </source>
</reference>
<dbReference type="InterPro" id="IPR006442">
    <property type="entry name" value="Antitoxin_Phd/YefM"/>
</dbReference>
<evidence type="ECO:0000313" key="4">
    <source>
        <dbReference type="Proteomes" id="UP000199408"/>
    </source>
</evidence>
<dbReference type="EMBL" id="FMDN01000002">
    <property type="protein sequence ID" value="SCG39816.1"/>
    <property type="molecule type" value="Genomic_DNA"/>
</dbReference>
<organism evidence="3 4">
    <name type="scientific">Micromonospora halophytica</name>
    <dbReference type="NCBI Taxonomy" id="47864"/>
    <lineage>
        <taxon>Bacteria</taxon>
        <taxon>Bacillati</taxon>
        <taxon>Actinomycetota</taxon>
        <taxon>Actinomycetes</taxon>
        <taxon>Micromonosporales</taxon>
        <taxon>Micromonosporaceae</taxon>
        <taxon>Micromonospora</taxon>
    </lineage>
</organism>
<proteinExistence type="inferred from homology"/>